<feature type="region of interest" description="Disordered" evidence="1">
    <location>
        <begin position="1"/>
        <end position="41"/>
    </location>
</feature>
<dbReference type="EMBL" id="BART01034664">
    <property type="protein sequence ID" value="GAH06662.1"/>
    <property type="molecule type" value="Genomic_DNA"/>
</dbReference>
<feature type="compositionally biased region" description="Low complexity" evidence="1">
    <location>
        <begin position="7"/>
        <end position="28"/>
    </location>
</feature>
<reference evidence="2" key="1">
    <citation type="journal article" date="2014" name="Front. Microbiol.">
        <title>High frequency of phylogenetically diverse reductive dehalogenase-homologous genes in deep subseafloor sedimentary metagenomes.</title>
        <authorList>
            <person name="Kawai M."/>
            <person name="Futagami T."/>
            <person name="Toyoda A."/>
            <person name="Takaki Y."/>
            <person name="Nishi S."/>
            <person name="Hori S."/>
            <person name="Arai W."/>
            <person name="Tsubouchi T."/>
            <person name="Morono Y."/>
            <person name="Uchiyama I."/>
            <person name="Ito T."/>
            <person name="Fujiyama A."/>
            <person name="Inagaki F."/>
            <person name="Takami H."/>
        </authorList>
    </citation>
    <scope>NUCLEOTIDE SEQUENCE</scope>
    <source>
        <strain evidence="2">Expedition CK06-06</strain>
    </source>
</reference>
<dbReference type="AlphaFoldDB" id="X1CG79"/>
<proteinExistence type="predicted"/>
<comment type="caution">
    <text evidence="2">The sequence shown here is derived from an EMBL/GenBank/DDBJ whole genome shotgun (WGS) entry which is preliminary data.</text>
</comment>
<evidence type="ECO:0000256" key="1">
    <source>
        <dbReference type="SAM" id="MobiDB-lite"/>
    </source>
</evidence>
<protein>
    <submittedName>
        <fullName evidence="2">Uncharacterized protein</fullName>
    </submittedName>
</protein>
<name>X1CG79_9ZZZZ</name>
<organism evidence="2">
    <name type="scientific">marine sediment metagenome</name>
    <dbReference type="NCBI Taxonomy" id="412755"/>
    <lineage>
        <taxon>unclassified sequences</taxon>
        <taxon>metagenomes</taxon>
        <taxon>ecological metagenomes</taxon>
    </lineage>
</organism>
<evidence type="ECO:0000313" key="2">
    <source>
        <dbReference type="EMBL" id="GAH06662.1"/>
    </source>
</evidence>
<accession>X1CG79</accession>
<gene>
    <name evidence="2" type="ORF">S01H4_59170</name>
</gene>
<sequence length="62" mass="6547">MKNKTIVAVVEASVSGSSGPPVRPSSSSEEPEKEEATLKLKDLWSNVSNIVSGEDAESEKNS</sequence>